<organism evidence="1 2">
    <name type="scientific">Trapa incisa</name>
    <dbReference type="NCBI Taxonomy" id="236973"/>
    <lineage>
        <taxon>Eukaryota</taxon>
        <taxon>Viridiplantae</taxon>
        <taxon>Streptophyta</taxon>
        <taxon>Embryophyta</taxon>
        <taxon>Tracheophyta</taxon>
        <taxon>Spermatophyta</taxon>
        <taxon>Magnoliopsida</taxon>
        <taxon>eudicotyledons</taxon>
        <taxon>Gunneridae</taxon>
        <taxon>Pentapetalae</taxon>
        <taxon>rosids</taxon>
        <taxon>malvids</taxon>
        <taxon>Myrtales</taxon>
        <taxon>Lythraceae</taxon>
        <taxon>Trapa</taxon>
    </lineage>
</organism>
<gene>
    <name evidence="1" type="ORF">SAY87_029433</name>
</gene>
<name>A0AAN7KB22_9MYRT</name>
<protein>
    <submittedName>
        <fullName evidence="1">Uncharacterized protein</fullName>
    </submittedName>
</protein>
<evidence type="ECO:0000313" key="2">
    <source>
        <dbReference type="Proteomes" id="UP001345219"/>
    </source>
</evidence>
<keyword evidence="2" id="KW-1185">Reference proteome</keyword>
<reference evidence="1 2" key="1">
    <citation type="journal article" date="2023" name="Hortic Res">
        <title>Pangenome of water caltrop reveals structural variations and asymmetric subgenome divergence after allopolyploidization.</title>
        <authorList>
            <person name="Zhang X."/>
            <person name="Chen Y."/>
            <person name="Wang L."/>
            <person name="Yuan Y."/>
            <person name="Fang M."/>
            <person name="Shi L."/>
            <person name="Lu R."/>
            <person name="Comes H.P."/>
            <person name="Ma Y."/>
            <person name="Chen Y."/>
            <person name="Huang G."/>
            <person name="Zhou Y."/>
            <person name="Zheng Z."/>
            <person name="Qiu Y."/>
        </authorList>
    </citation>
    <scope>NUCLEOTIDE SEQUENCE [LARGE SCALE GENOMIC DNA]</scope>
    <source>
        <tissue evidence="1">Roots</tissue>
    </source>
</reference>
<evidence type="ECO:0000313" key="1">
    <source>
        <dbReference type="EMBL" id="KAK4761549.1"/>
    </source>
</evidence>
<sequence length="136" mass="14902">MDQSKAAGGQPHHKLRHLPPGEYLSISLLCSKNDVVRYKAGTHPKMFGTFLPLHFCRSENSDAVNRLNSIFKQQNGRGRRGGEAIVARLSSSNSGLILNAADKESASVPLRELLRFPETPILSGFGSLTLHCRCFA</sequence>
<dbReference type="EMBL" id="JAXIOK010000009">
    <property type="protein sequence ID" value="KAK4761549.1"/>
    <property type="molecule type" value="Genomic_DNA"/>
</dbReference>
<dbReference type="AlphaFoldDB" id="A0AAN7KB22"/>
<proteinExistence type="predicted"/>
<comment type="caution">
    <text evidence="1">The sequence shown here is derived from an EMBL/GenBank/DDBJ whole genome shotgun (WGS) entry which is preliminary data.</text>
</comment>
<dbReference type="Proteomes" id="UP001345219">
    <property type="component" value="Chromosome 23"/>
</dbReference>
<accession>A0AAN7KB22</accession>